<dbReference type="HOGENOM" id="CLU_3013888_0_0_1"/>
<keyword evidence="2" id="KW-1185">Reference proteome</keyword>
<dbReference type="Proteomes" id="UP000027195">
    <property type="component" value="Unassembled WGS sequence"/>
</dbReference>
<name>A0A067M1N4_BOTB1</name>
<evidence type="ECO:0000313" key="1">
    <source>
        <dbReference type="EMBL" id="KDQ09464.1"/>
    </source>
</evidence>
<protein>
    <submittedName>
        <fullName evidence="1">Uncharacterized protein</fullName>
    </submittedName>
</protein>
<dbReference type="AlphaFoldDB" id="A0A067M1N4"/>
<dbReference type="InParanoid" id="A0A067M1N4"/>
<evidence type="ECO:0000313" key="2">
    <source>
        <dbReference type="Proteomes" id="UP000027195"/>
    </source>
</evidence>
<gene>
    <name evidence="1" type="ORF">BOTBODRAFT_69150</name>
</gene>
<proteinExistence type="predicted"/>
<dbReference type="EMBL" id="KL198078">
    <property type="protein sequence ID" value="KDQ09464.1"/>
    <property type="molecule type" value="Genomic_DNA"/>
</dbReference>
<sequence>MYNCTTYWRKSIGPDEALAGLSHCQVSDEEGPDYVNYYEWRWRDQPEYTAEMDKDA</sequence>
<accession>A0A067M1N4</accession>
<reference evidence="2" key="1">
    <citation type="journal article" date="2014" name="Proc. Natl. Acad. Sci. U.S.A.">
        <title>Extensive sampling of basidiomycete genomes demonstrates inadequacy of the white-rot/brown-rot paradigm for wood decay fungi.</title>
        <authorList>
            <person name="Riley R."/>
            <person name="Salamov A.A."/>
            <person name="Brown D.W."/>
            <person name="Nagy L.G."/>
            <person name="Floudas D."/>
            <person name="Held B.W."/>
            <person name="Levasseur A."/>
            <person name="Lombard V."/>
            <person name="Morin E."/>
            <person name="Otillar R."/>
            <person name="Lindquist E.A."/>
            <person name="Sun H."/>
            <person name="LaButti K.M."/>
            <person name="Schmutz J."/>
            <person name="Jabbour D."/>
            <person name="Luo H."/>
            <person name="Baker S.E."/>
            <person name="Pisabarro A.G."/>
            <person name="Walton J.D."/>
            <person name="Blanchette R.A."/>
            <person name="Henrissat B."/>
            <person name="Martin F."/>
            <person name="Cullen D."/>
            <person name="Hibbett D.S."/>
            <person name="Grigoriev I.V."/>
        </authorList>
    </citation>
    <scope>NUCLEOTIDE SEQUENCE [LARGE SCALE GENOMIC DNA]</scope>
    <source>
        <strain evidence="2">FD-172 SS1</strain>
    </source>
</reference>
<organism evidence="1 2">
    <name type="scientific">Botryobasidium botryosum (strain FD-172 SS1)</name>
    <dbReference type="NCBI Taxonomy" id="930990"/>
    <lineage>
        <taxon>Eukaryota</taxon>
        <taxon>Fungi</taxon>
        <taxon>Dikarya</taxon>
        <taxon>Basidiomycota</taxon>
        <taxon>Agaricomycotina</taxon>
        <taxon>Agaricomycetes</taxon>
        <taxon>Cantharellales</taxon>
        <taxon>Botryobasidiaceae</taxon>
        <taxon>Botryobasidium</taxon>
    </lineage>
</organism>